<dbReference type="AlphaFoldDB" id="A0A285P5R5"/>
<evidence type="ECO:0000256" key="2">
    <source>
        <dbReference type="ARBA" id="ARBA00022448"/>
    </source>
</evidence>
<dbReference type="Pfam" id="PF00496">
    <property type="entry name" value="SBP_bac_5"/>
    <property type="match status" value="1"/>
</dbReference>
<evidence type="ECO:0000256" key="3">
    <source>
        <dbReference type="ARBA" id="ARBA00022729"/>
    </source>
</evidence>
<evidence type="ECO:0000313" key="6">
    <source>
        <dbReference type="Proteomes" id="UP000219453"/>
    </source>
</evidence>
<name>A0A285P5R5_NATPI</name>
<dbReference type="InterPro" id="IPR039424">
    <property type="entry name" value="SBP_5"/>
</dbReference>
<feature type="domain" description="Solute-binding protein family 5" evidence="4">
    <location>
        <begin position="97"/>
        <end position="500"/>
    </location>
</feature>
<dbReference type="Gene3D" id="3.40.190.10">
    <property type="entry name" value="Periplasmic binding protein-like II"/>
    <property type="match status" value="1"/>
</dbReference>
<accession>A0A285P5R5</accession>
<dbReference type="GO" id="GO:0015833">
    <property type="term" value="P:peptide transport"/>
    <property type="evidence" value="ECO:0007669"/>
    <property type="project" value="TreeGrafter"/>
</dbReference>
<comment type="similarity">
    <text evidence="1">Belongs to the bacterial solute-binding protein 5 family.</text>
</comment>
<dbReference type="RefSeq" id="WP_179747499.1">
    <property type="nucleotide sequence ID" value="NZ_OBEJ01000004.1"/>
</dbReference>
<dbReference type="PANTHER" id="PTHR30290">
    <property type="entry name" value="PERIPLASMIC BINDING COMPONENT OF ABC TRANSPORTER"/>
    <property type="match status" value="1"/>
</dbReference>
<reference evidence="6" key="1">
    <citation type="submission" date="2017-09" db="EMBL/GenBank/DDBJ databases">
        <authorList>
            <person name="Varghese N."/>
            <person name="Submissions S."/>
        </authorList>
    </citation>
    <scope>NUCLEOTIDE SEQUENCE [LARGE SCALE GENOMIC DNA]</scope>
    <source>
        <strain evidence="6">DSM 27208</strain>
    </source>
</reference>
<dbReference type="SUPFAM" id="SSF53850">
    <property type="entry name" value="Periplasmic binding protein-like II"/>
    <property type="match status" value="1"/>
</dbReference>
<dbReference type="InterPro" id="IPR006311">
    <property type="entry name" value="TAT_signal"/>
</dbReference>
<organism evidence="5 6">
    <name type="scientific">Natronoarchaeum philippinense</name>
    <dbReference type="NCBI Taxonomy" id="558529"/>
    <lineage>
        <taxon>Archaea</taxon>
        <taxon>Methanobacteriati</taxon>
        <taxon>Methanobacteriota</taxon>
        <taxon>Stenosarchaea group</taxon>
        <taxon>Halobacteria</taxon>
        <taxon>Halobacteriales</taxon>
        <taxon>Natronoarchaeaceae</taxon>
    </lineage>
</organism>
<dbReference type="PANTHER" id="PTHR30290:SF9">
    <property type="entry name" value="OLIGOPEPTIDE-BINDING PROTEIN APPA"/>
    <property type="match status" value="1"/>
</dbReference>
<evidence type="ECO:0000256" key="1">
    <source>
        <dbReference type="ARBA" id="ARBA00005695"/>
    </source>
</evidence>
<dbReference type="EMBL" id="OBEJ01000004">
    <property type="protein sequence ID" value="SNZ17070.1"/>
    <property type="molecule type" value="Genomic_DNA"/>
</dbReference>
<dbReference type="PROSITE" id="PS51318">
    <property type="entry name" value="TAT"/>
    <property type="match status" value="1"/>
</dbReference>
<keyword evidence="2" id="KW-0813">Transport</keyword>
<evidence type="ECO:0000313" key="5">
    <source>
        <dbReference type="EMBL" id="SNZ17070.1"/>
    </source>
</evidence>
<evidence type="ECO:0000259" key="4">
    <source>
        <dbReference type="Pfam" id="PF00496"/>
    </source>
</evidence>
<dbReference type="OrthoDB" id="233597at2157"/>
<proteinExistence type="inferred from homology"/>
<dbReference type="GO" id="GO:1904680">
    <property type="term" value="F:peptide transmembrane transporter activity"/>
    <property type="evidence" value="ECO:0007669"/>
    <property type="project" value="TreeGrafter"/>
</dbReference>
<dbReference type="Gene3D" id="3.10.105.10">
    <property type="entry name" value="Dipeptide-binding Protein, Domain 3"/>
    <property type="match status" value="1"/>
</dbReference>
<dbReference type="Proteomes" id="UP000219453">
    <property type="component" value="Unassembled WGS sequence"/>
</dbReference>
<dbReference type="InterPro" id="IPR000914">
    <property type="entry name" value="SBP_5_dom"/>
</dbReference>
<keyword evidence="6" id="KW-1185">Reference proteome</keyword>
<protein>
    <submittedName>
        <fullName evidence="5">ABC-type transport system, substrate-binding protein</fullName>
    </submittedName>
</protein>
<gene>
    <name evidence="5" type="ORF">SAMN06269185_2877</name>
</gene>
<sequence length="672" mass="72674">MNGAPERTPTARGECSAGRRGFLAGLASGGALALSGCSELIGERNAELSVDVEGRAWVTSFEGRLADRQLVQPTGLLAAFANDIGFGLGPEPGASSPVLADEHAETPSTVSMTLRPDLEWSNGDPLTAADVGRWAYMLRAGASGLAPVPQIKSGERRPQSPWEAVTDVRWDDRTITLEGRFDAVTSPLYALNAQIGARPRAYYDGLWKEFVAAFDDRPWEDADTRARVASIVEGDLWTLGDDRLPPAGINLEDDYVGTGLEAAYSGLWYPYRTDGSNLHFTVNDSHPFADRVSYDEVVWAFRDDPDARLYDLRSGSIDGAVLDDVSQHAVESVPDAISSFDGPATGGAALQFNHTTHHLGERDVRAAIAAVIDRNSLVEATVDVGDDAVDIPGVDLQHERWAPASLRDVSRPYASDHERARTLLERAGFETNGGDWHTPEGTPFEFTVLTADPDPTLALSIAQQLRSFGIDASMKRVEATSYQQLLRTGQFAATTSSWSSPNAAGLPRARTGEYVRSLVRDGRFPESAFLAAAVDDAVAENGGLRWVSTGPSAADRRLAFDSAEALRAVTVDAPPMGQPDGTPRAWPYLYHAVQSATAADSSDAIEHARACTWVYNYQLPRLELTIDVPTIFHDTSEWSVPPADDPAWRYARRDTQPGGLWSALGWGHVDAD</sequence>
<keyword evidence="3" id="KW-0732">Signal</keyword>